<dbReference type="Gene3D" id="2.60.40.640">
    <property type="match status" value="2"/>
</dbReference>
<dbReference type="InterPro" id="IPR014756">
    <property type="entry name" value="Ig_E-set"/>
</dbReference>
<dbReference type="InterPro" id="IPR014752">
    <property type="entry name" value="Arrestin-like_C"/>
</dbReference>
<sequence>MALKDFKILFDNPWSTYYSGQTVTGRILLLLDRPKKLRGINVKAKGVANTCWSSDKQELNNEGRYENETQTVTGHEEYFNIQYYVLGSFAGSEIELPAGEHKYQFSVTLPPDLPSSFESDFGHVRYTVKAILDRPWKFDQETKVAFTVVSSFDLNQEPKASEPIQEEMSKTFCCLCCGSQPLTVKVSIPIRGYVPGQRIPIRVNLENHSNVVVDTMKFILLKMVTFHADTPRTESKSEELVVVEIAKGPVRAGDNAMYEQELEVPPLPPSNLSNCRIIDLEYNLKMEACVSGWYHRNLKKNILVFIGTVPLLNYQGSTVGYPSISPSAPKAPSSSEAHILPPLQPMAHLYPSLPPPSYEDSVYSVKSLRERDESEYIFGLRSHFAPKYPVYTFTPQQ</sequence>
<dbReference type="Pfam" id="PF00339">
    <property type="entry name" value="Arrestin_N"/>
    <property type="match status" value="1"/>
</dbReference>
<dbReference type="InterPro" id="IPR011022">
    <property type="entry name" value="Arrestin_C-like"/>
</dbReference>
<organism evidence="4 5">
    <name type="scientific">Cephus cinctus</name>
    <name type="common">Wheat stem sawfly</name>
    <dbReference type="NCBI Taxonomy" id="211228"/>
    <lineage>
        <taxon>Eukaryota</taxon>
        <taxon>Metazoa</taxon>
        <taxon>Ecdysozoa</taxon>
        <taxon>Arthropoda</taxon>
        <taxon>Hexapoda</taxon>
        <taxon>Insecta</taxon>
        <taxon>Pterygota</taxon>
        <taxon>Neoptera</taxon>
        <taxon>Endopterygota</taxon>
        <taxon>Hymenoptera</taxon>
        <taxon>Cephoidea</taxon>
        <taxon>Cephidae</taxon>
        <taxon>Cephus</taxon>
    </lineage>
</organism>
<evidence type="ECO:0000313" key="5">
    <source>
        <dbReference type="RefSeq" id="XP_015601478.1"/>
    </source>
</evidence>
<dbReference type="GO" id="GO:0015031">
    <property type="term" value="P:protein transport"/>
    <property type="evidence" value="ECO:0007669"/>
    <property type="project" value="TreeGrafter"/>
</dbReference>
<evidence type="ECO:0000256" key="1">
    <source>
        <dbReference type="ARBA" id="ARBA00005298"/>
    </source>
</evidence>
<dbReference type="GO" id="GO:0005737">
    <property type="term" value="C:cytoplasm"/>
    <property type="evidence" value="ECO:0007669"/>
    <property type="project" value="TreeGrafter"/>
</dbReference>
<dbReference type="GeneID" id="107270722"/>
<dbReference type="RefSeq" id="XP_015601478.1">
    <property type="nucleotide sequence ID" value="XM_015745992.2"/>
</dbReference>
<accession>A0AAJ7C422</accession>
<evidence type="ECO:0000256" key="2">
    <source>
        <dbReference type="ARBA" id="ARBA00022606"/>
    </source>
</evidence>
<dbReference type="Pfam" id="PF02752">
    <property type="entry name" value="Arrestin_C"/>
    <property type="match status" value="1"/>
</dbReference>
<name>A0AAJ7C422_CEPCN</name>
<dbReference type="PANTHER" id="PTHR11188">
    <property type="entry name" value="ARRESTIN DOMAIN CONTAINING PROTEIN"/>
    <property type="match status" value="1"/>
</dbReference>
<dbReference type="SUPFAM" id="SSF81296">
    <property type="entry name" value="E set domains"/>
    <property type="match status" value="2"/>
</dbReference>
<dbReference type="KEGG" id="ccin:107270722"/>
<dbReference type="SMART" id="SM01017">
    <property type="entry name" value="Arrestin_C"/>
    <property type="match status" value="1"/>
</dbReference>
<dbReference type="AlphaFoldDB" id="A0AAJ7C422"/>
<protein>
    <submittedName>
        <fullName evidence="5">Arrestin domain-containing protein 17</fullName>
    </submittedName>
</protein>
<dbReference type="PANTHER" id="PTHR11188:SF176">
    <property type="entry name" value="ARRESTIN DOMAIN-CONTAINING PROTEIN 1"/>
    <property type="match status" value="1"/>
</dbReference>
<evidence type="ECO:0000259" key="3">
    <source>
        <dbReference type="SMART" id="SM01017"/>
    </source>
</evidence>
<keyword evidence="2" id="KW-0716">Sensory transduction</keyword>
<proteinExistence type="inferred from homology"/>
<dbReference type="InterPro" id="IPR011021">
    <property type="entry name" value="Arrestin-like_N"/>
</dbReference>
<gene>
    <name evidence="5" type="primary">LOC107270722</name>
</gene>
<evidence type="ECO:0000313" key="4">
    <source>
        <dbReference type="Proteomes" id="UP000694920"/>
    </source>
</evidence>
<comment type="similarity">
    <text evidence="1">Belongs to the arrestin family.</text>
</comment>
<reference evidence="5" key="1">
    <citation type="submission" date="2025-08" db="UniProtKB">
        <authorList>
            <consortium name="RefSeq"/>
        </authorList>
    </citation>
    <scope>IDENTIFICATION</scope>
</reference>
<keyword evidence="4" id="KW-1185">Reference proteome</keyword>
<dbReference type="Proteomes" id="UP000694920">
    <property type="component" value="Unplaced"/>
</dbReference>
<dbReference type="InterPro" id="IPR050357">
    <property type="entry name" value="Arrestin_domain-protein"/>
</dbReference>
<feature type="domain" description="Arrestin C-terminal-like" evidence="3">
    <location>
        <begin position="178"/>
        <end position="311"/>
    </location>
</feature>